<feature type="compositionally biased region" description="Basic residues" evidence="1">
    <location>
        <begin position="45"/>
        <end position="61"/>
    </location>
</feature>
<accession>A0A8J7TW64</accession>
<evidence type="ECO:0000256" key="2">
    <source>
        <dbReference type="SAM" id="SignalP"/>
    </source>
</evidence>
<dbReference type="EMBL" id="JAFKGL010000035">
    <property type="protein sequence ID" value="MBN9413714.1"/>
    <property type="molecule type" value="Genomic_DNA"/>
</dbReference>
<feature type="compositionally biased region" description="Low complexity" evidence="1">
    <location>
        <begin position="70"/>
        <end position="79"/>
    </location>
</feature>
<evidence type="ECO:0000256" key="1">
    <source>
        <dbReference type="SAM" id="MobiDB-lite"/>
    </source>
</evidence>
<organism evidence="3 4">
    <name type="scientific">Candidatus Paracaedimonas acanthamoebae</name>
    <dbReference type="NCBI Taxonomy" id="244581"/>
    <lineage>
        <taxon>Bacteria</taxon>
        <taxon>Pseudomonadati</taxon>
        <taxon>Pseudomonadota</taxon>
        <taxon>Alphaproteobacteria</taxon>
        <taxon>Holosporales</taxon>
        <taxon>Caedimonadaceae</taxon>
        <taxon>Candidatus Paracaedimonas</taxon>
    </lineage>
</organism>
<feature type="chain" id="PRO_5035274621" evidence="2">
    <location>
        <begin position="20"/>
        <end position="215"/>
    </location>
</feature>
<comment type="caution">
    <text evidence="3">The sequence shown here is derived from an EMBL/GenBank/DDBJ whole genome shotgun (WGS) entry which is preliminary data.</text>
</comment>
<reference evidence="3" key="1">
    <citation type="submission" date="2021-02" db="EMBL/GenBank/DDBJ databases">
        <title>Thiocyanate and organic carbon inputs drive convergent selection for specific autotrophic Afipia and Thiobacillus strains within complex microbiomes.</title>
        <authorList>
            <person name="Huddy R.J."/>
            <person name="Sachdeva R."/>
            <person name="Kadzinga F."/>
            <person name="Kantor R.S."/>
            <person name="Harrison S.T.L."/>
            <person name="Banfield J.F."/>
        </authorList>
    </citation>
    <scope>NUCLEOTIDE SEQUENCE</scope>
    <source>
        <strain evidence="3">SCN18_10_11_15_R4_P_38_20</strain>
    </source>
</reference>
<protein>
    <submittedName>
        <fullName evidence="3">Uncharacterized protein</fullName>
    </submittedName>
</protein>
<feature type="compositionally biased region" description="Basic and acidic residues" evidence="1">
    <location>
        <begin position="80"/>
        <end position="99"/>
    </location>
</feature>
<dbReference type="Proteomes" id="UP000664414">
    <property type="component" value="Unassembled WGS sequence"/>
</dbReference>
<evidence type="ECO:0000313" key="3">
    <source>
        <dbReference type="EMBL" id="MBN9413714.1"/>
    </source>
</evidence>
<dbReference type="AlphaFoldDB" id="A0A8J7TW64"/>
<feature type="signal peptide" evidence="2">
    <location>
        <begin position="1"/>
        <end position="19"/>
    </location>
</feature>
<feature type="region of interest" description="Disordered" evidence="1">
    <location>
        <begin position="36"/>
        <end position="99"/>
    </location>
</feature>
<keyword evidence="2" id="KW-0732">Signal</keyword>
<sequence length="215" mass="24047">MKLSAVVLMFFTFFSTVFASQGDIVDGNMPISRKIGVTSPEKKSPKPSRLKAHTVPKARKKSTTEEDDPLFAFLKASSKSSKENTPHETESLPEKKTESLWKTPSTIDSLVLLEIIEGKKPILSRREARLKEIKFEGVEATESKAKSIKEGIKKTPEIKAKVEKTNLSDGTKRIKATDIPPKVIEADYSLTHMSDVLLTIRFTKPKKHKEPKTIV</sequence>
<gene>
    <name evidence="3" type="ORF">J0H12_07350</name>
</gene>
<proteinExistence type="predicted"/>
<name>A0A8J7TW64_9PROT</name>
<evidence type="ECO:0000313" key="4">
    <source>
        <dbReference type="Proteomes" id="UP000664414"/>
    </source>
</evidence>